<dbReference type="InterPro" id="IPR036318">
    <property type="entry name" value="FAD-bd_PCMH-like_sf"/>
</dbReference>
<dbReference type="InterPro" id="IPR016164">
    <property type="entry name" value="FAD-linked_Oxase-like_C"/>
</dbReference>
<dbReference type="SUPFAM" id="SSF55103">
    <property type="entry name" value="FAD-linked oxidases, C-terminal domain"/>
    <property type="match status" value="1"/>
</dbReference>
<dbReference type="InterPro" id="IPR006094">
    <property type="entry name" value="Oxid_FAD_bind_N"/>
</dbReference>
<evidence type="ECO:0000256" key="3">
    <source>
        <dbReference type="ARBA" id="ARBA00022827"/>
    </source>
</evidence>
<dbReference type="PANTHER" id="PTHR13878:SF53">
    <property type="entry name" value="CYTOKININ DEHYDROGENASE 6"/>
    <property type="match status" value="1"/>
</dbReference>
<keyword evidence="2" id="KW-0285">Flavoprotein</keyword>
<evidence type="ECO:0000256" key="1">
    <source>
        <dbReference type="ARBA" id="ARBA00005466"/>
    </source>
</evidence>
<dbReference type="RefSeq" id="WP_187686857.1">
    <property type="nucleotide sequence ID" value="NZ_AP023396.1"/>
</dbReference>
<keyword evidence="4" id="KW-0560">Oxidoreductase</keyword>
<keyword evidence="7" id="KW-1185">Reference proteome</keyword>
<reference evidence="6 7" key="1">
    <citation type="submission" date="2020-08" db="EMBL/GenBank/DDBJ databases">
        <title>Genome Sequencing of Nocardia wallacei strain FMUON74 and assembly.</title>
        <authorList>
            <person name="Toyokawa M."/>
            <person name="Uesaka K."/>
        </authorList>
    </citation>
    <scope>NUCLEOTIDE SEQUENCE [LARGE SCALE GENOMIC DNA]</scope>
    <source>
        <strain evidence="6 7">FMUON74</strain>
    </source>
</reference>
<dbReference type="GO" id="GO:0016491">
    <property type="term" value="F:oxidoreductase activity"/>
    <property type="evidence" value="ECO:0007669"/>
    <property type="project" value="UniProtKB-KW"/>
</dbReference>
<evidence type="ECO:0000256" key="2">
    <source>
        <dbReference type="ARBA" id="ARBA00022630"/>
    </source>
</evidence>
<comment type="similarity">
    <text evidence="1">Belongs to the oxygen-dependent FAD-linked oxidoreductase family.</text>
</comment>
<dbReference type="InterPro" id="IPR050432">
    <property type="entry name" value="FAD-linked_Oxidoreductases_BP"/>
</dbReference>
<dbReference type="SUPFAM" id="SSF56176">
    <property type="entry name" value="FAD-binding/transporter-associated domain-like"/>
    <property type="match status" value="1"/>
</dbReference>
<dbReference type="Pfam" id="PF01565">
    <property type="entry name" value="FAD_binding_4"/>
    <property type="match status" value="1"/>
</dbReference>
<gene>
    <name evidence="6" type="ORF">NWFMUON74_10630</name>
</gene>
<dbReference type="Gene3D" id="3.30.465.10">
    <property type="match status" value="1"/>
</dbReference>
<dbReference type="PROSITE" id="PS51387">
    <property type="entry name" value="FAD_PCMH"/>
    <property type="match status" value="1"/>
</dbReference>
<accession>A0A7G1KEG7</accession>
<dbReference type="Proteomes" id="UP000516173">
    <property type="component" value="Chromosome"/>
</dbReference>
<proteinExistence type="inferred from homology"/>
<dbReference type="EMBL" id="AP023396">
    <property type="protein sequence ID" value="BCK53291.1"/>
    <property type="molecule type" value="Genomic_DNA"/>
</dbReference>
<evidence type="ECO:0000313" key="7">
    <source>
        <dbReference type="Proteomes" id="UP000516173"/>
    </source>
</evidence>
<dbReference type="GO" id="GO:0071949">
    <property type="term" value="F:FAD binding"/>
    <property type="evidence" value="ECO:0007669"/>
    <property type="project" value="InterPro"/>
</dbReference>
<protein>
    <recommendedName>
        <fullName evidence="5">FAD-binding PCMH-type domain-containing protein</fullName>
    </recommendedName>
</protein>
<organism evidence="6 7">
    <name type="scientific">Nocardia wallacei</name>
    <dbReference type="NCBI Taxonomy" id="480035"/>
    <lineage>
        <taxon>Bacteria</taxon>
        <taxon>Bacillati</taxon>
        <taxon>Actinomycetota</taxon>
        <taxon>Actinomycetes</taxon>
        <taxon>Mycobacteriales</taxon>
        <taxon>Nocardiaceae</taxon>
        <taxon>Nocardia</taxon>
    </lineage>
</organism>
<keyword evidence="3" id="KW-0274">FAD</keyword>
<evidence type="ECO:0000313" key="6">
    <source>
        <dbReference type="EMBL" id="BCK53291.1"/>
    </source>
</evidence>
<dbReference type="GeneID" id="80345675"/>
<name>A0A7G1KEG7_9NOCA</name>
<dbReference type="InterPro" id="IPR016166">
    <property type="entry name" value="FAD-bd_PCMH"/>
</dbReference>
<feature type="domain" description="FAD-binding PCMH-type" evidence="5">
    <location>
        <begin position="1"/>
        <end position="162"/>
    </location>
</feature>
<dbReference type="PANTHER" id="PTHR13878">
    <property type="entry name" value="GULONOLACTONE OXIDASE"/>
    <property type="match status" value="1"/>
</dbReference>
<evidence type="ECO:0000256" key="4">
    <source>
        <dbReference type="ARBA" id="ARBA00023002"/>
    </source>
</evidence>
<dbReference type="AlphaFoldDB" id="A0A7G1KEG7"/>
<sequence>MHRIPSASPGELLRSGRPITLRGAGHSCGGQTVTDGELLVTYAPDTYARDIRDLGEGLIEVPSGASWHALERHLNQRGRSVPVLPNYLHMSVGGTLSVGGIGVTSVRHGMQTDHIERIRLIDGTGTGRWCSRTAHPELFRFALGGLGTVGLIERIVLRSAPYRRFAHVHRTRHRTLAELVEHTERIARSEDVDIYWASVRRHRFRSATGWTSDEPVRCATANCSTAPDLPFTWDREPERTADRVRLWTDYLVPVERLAPMVAAVEEYRLRPPLDRARTMLYLLIVRRPAAAVPFAFAPAATAPVSIGVGVYTWVDRDPSATAAVRGVFRDLLERCCELGGRPYLYGADELDDALAGRLYGADLSRLRRLRSAHRLDHVNAHLGLARAARAG</sequence>
<dbReference type="KEGG" id="nwl:NWFMUON74_10630"/>
<evidence type="ECO:0000259" key="5">
    <source>
        <dbReference type="PROSITE" id="PS51387"/>
    </source>
</evidence>
<dbReference type="InterPro" id="IPR016169">
    <property type="entry name" value="FAD-bd_PCMH_sub2"/>
</dbReference>